<dbReference type="EMBL" id="OMOF01000184">
    <property type="protein sequence ID" value="SPF42556.1"/>
    <property type="molecule type" value="Genomic_DNA"/>
</dbReference>
<dbReference type="AlphaFoldDB" id="A0A2U3KSA4"/>
<sequence length="42" mass="4735">MHADGSEFNVKHTYSSSLLASVWFLLAYCEKKSKGAMLRTLL</sequence>
<accession>A0A2U3KSA4</accession>
<evidence type="ECO:0000313" key="3">
    <source>
        <dbReference type="Proteomes" id="UP000238916"/>
    </source>
</evidence>
<gene>
    <name evidence="2" type="ORF">SBF1_2640010</name>
</gene>
<organism evidence="2 3">
    <name type="scientific">Candidatus Desulfosporosinus infrequens</name>
    <dbReference type="NCBI Taxonomy" id="2043169"/>
    <lineage>
        <taxon>Bacteria</taxon>
        <taxon>Bacillati</taxon>
        <taxon>Bacillota</taxon>
        <taxon>Clostridia</taxon>
        <taxon>Eubacteriales</taxon>
        <taxon>Desulfitobacteriaceae</taxon>
        <taxon>Desulfosporosinus</taxon>
    </lineage>
</organism>
<keyword evidence="1" id="KW-1133">Transmembrane helix</keyword>
<feature type="transmembrane region" description="Helical" evidence="1">
    <location>
        <begin position="12"/>
        <end position="29"/>
    </location>
</feature>
<evidence type="ECO:0000256" key="1">
    <source>
        <dbReference type="SAM" id="Phobius"/>
    </source>
</evidence>
<name>A0A2U3KSA4_9FIRM</name>
<reference evidence="3" key="1">
    <citation type="submission" date="2018-02" db="EMBL/GenBank/DDBJ databases">
        <authorList>
            <person name="Hausmann B."/>
        </authorList>
    </citation>
    <scope>NUCLEOTIDE SEQUENCE [LARGE SCALE GENOMIC DNA]</scope>
    <source>
        <strain evidence="3">Peat soil MAG SbF1</strain>
    </source>
</reference>
<evidence type="ECO:0000313" key="2">
    <source>
        <dbReference type="EMBL" id="SPF42556.1"/>
    </source>
</evidence>
<keyword evidence="1" id="KW-0472">Membrane</keyword>
<proteinExistence type="predicted"/>
<protein>
    <submittedName>
        <fullName evidence="2">Uncharacterized protein</fullName>
    </submittedName>
</protein>
<dbReference type="Proteomes" id="UP000238916">
    <property type="component" value="Unassembled WGS sequence"/>
</dbReference>
<keyword evidence="1" id="KW-0812">Transmembrane</keyword>